<dbReference type="Proteomes" id="UP000282002">
    <property type="component" value="Chromosome"/>
</dbReference>
<dbReference type="SUPFAM" id="SSF52091">
    <property type="entry name" value="SpoIIaa-like"/>
    <property type="match status" value="1"/>
</dbReference>
<sequence>MQFQTQTRPNLLSVLVMDDRIDASSAIQFKERLRDLTQNGEPRVVLDLARVQFLDSSGLGAIVAVKKLLGPDRVLELSSLTPSVEKVFRLTRMDTIFTIHASHAVALSHDAGA</sequence>
<dbReference type="CDD" id="cd07043">
    <property type="entry name" value="STAS_anti-anti-sigma_factors"/>
    <property type="match status" value="1"/>
</dbReference>
<accession>A0A3S8U6B6</accession>
<dbReference type="AlphaFoldDB" id="A0A3S8U6B6"/>
<gene>
    <name evidence="4" type="ORF">EI545_09920</name>
</gene>
<evidence type="ECO:0000313" key="5">
    <source>
        <dbReference type="Proteomes" id="UP000282002"/>
    </source>
</evidence>
<name>A0A3S8U6B6_9RHOB</name>
<dbReference type="GO" id="GO:0043856">
    <property type="term" value="F:anti-sigma factor antagonist activity"/>
    <property type="evidence" value="ECO:0007669"/>
    <property type="project" value="InterPro"/>
</dbReference>
<organism evidence="4 5">
    <name type="scientific">Tabrizicola piscis</name>
    <dbReference type="NCBI Taxonomy" id="2494374"/>
    <lineage>
        <taxon>Bacteria</taxon>
        <taxon>Pseudomonadati</taxon>
        <taxon>Pseudomonadota</taxon>
        <taxon>Alphaproteobacteria</taxon>
        <taxon>Rhodobacterales</taxon>
        <taxon>Paracoccaceae</taxon>
        <taxon>Tabrizicola</taxon>
    </lineage>
</organism>
<evidence type="ECO:0000256" key="2">
    <source>
        <dbReference type="RuleBase" id="RU003749"/>
    </source>
</evidence>
<comment type="similarity">
    <text evidence="1 2">Belongs to the anti-sigma-factor antagonist family.</text>
</comment>
<dbReference type="InterPro" id="IPR002645">
    <property type="entry name" value="STAS_dom"/>
</dbReference>
<evidence type="ECO:0000256" key="1">
    <source>
        <dbReference type="ARBA" id="ARBA00009013"/>
    </source>
</evidence>
<dbReference type="OrthoDB" id="9796076at2"/>
<dbReference type="InterPro" id="IPR036513">
    <property type="entry name" value="STAS_dom_sf"/>
</dbReference>
<dbReference type="RefSeq" id="WP_125325324.1">
    <property type="nucleotide sequence ID" value="NZ_CP034328.1"/>
</dbReference>
<evidence type="ECO:0000259" key="3">
    <source>
        <dbReference type="PROSITE" id="PS50801"/>
    </source>
</evidence>
<keyword evidence="5" id="KW-1185">Reference proteome</keyword>
<feature type="domain" description="STAS" evidence="3">
    <location>
        <begin position="14"/>
        <end position="113"/>
    </location>
</feature>
<evidence type="ECO:0000313" key="4">
    <source>
        <dbReference type="EMBL" id="AZL59128.1"/>
    </source>
</evidence>
<dbReference type="PANTHER" id="PTHR33495:SF2">
    <property type="entry name" value="ANTI-SIGMA FACTOR ANTAGONIST TM_1081-RELATED"/>
    <property type="match status" value="1"/>
</dbReference>
<dbReference type="Gene3D" id="3.30.750.24">
    <property type="entry name" value="STAS domain"/>
    <property type="match status" value="1"/>
</dbReference>
<protein>
    <recommendedName>
        <fullName evidence="2">Anti-sigma factor antagonist</fullName>
    </recommendedName>
</protein>
<dbReference type="NCBIfam" id="TIGR00377">
    <property type="entry name" value="ant_ant_sig"/>
    <property type="match status" value="1"/>
</dbReference>
<dbReference type="EMBL" id="CP034328">
    <property type="protein sequence ID" value="AZL59128.1"/>
    <property type="molecule type" value="Genomic_DNA"/>
</dbReference>
<dbReference type="KEGG" id="taw:EI545_09920"/>
<proteinExistence type="inferred from homology"/>
<dbReference type="PROSITE" id="PS50801">
    <property type="entry name" value="STAS"/>
    <property type="match status" value="1"/>
</dbReference>
<dbReference type="InterPro" id="IPR003658">
    <property type="entry name" value="Anti-sigma_ant"/>
</dbReference>
<dbReference type="PANTHER" id="PTHR33495">
    <property type="entry name" value="ANTI-SIGMA FACTOR ANTAGONIST TM_1081-RELATED-RELATED"/>
    <property type="match status" value="1"/>
</dbReference>
<dbReference type="Pfam" id="PF01740">
    <property type="entry name" value="STAS"/>
    <property type="match status" value="1"/>
</dbReference>
<reference evidence="4 5" key="1">
    <citation type="submission" date="2018-12" db="EMBL/GenBank/DDBJ databases">
        <title>Complete genome sequencing of Tabrizicola sp. K13M18.</title>
        <authorList>
            <person name="Bae J.-W."/>
        </authorList>
    </citation>
    <scope>NUCLEOTIDE SEQUENCE [LARGE SCALE GENOMIC DNA]</scope>
    <source>
        <strain evidence="4 5">K13M18</strain>
    </source>
</reference>